<dbReference type="Proteomes" id="UP000247755">
    <property type="component" value="Unassembled WGS sequence"/>
</dbReference>
<proteinExistence type="predicted"/>
<name>A0A318HY87_BURPY</name>
<protein>
    <submittedName>
        <fullName evidence="2">Uncharacterized protein</fullName>
    </submittedName>
</protein>
<evidence type="ECO:0000313" key="3">
    <source>
        <dbReference type="Proteomes" id="UP000247755"/>
    </source>
</evidence>
<sequence length="201" mass="22298">MASPLARPGDSCGPSIALLTRRVDSVRIHFFGVPLESPMSSEATGRLYLCARCRVQVFICRRCDRGNRYCCECAAIARRDNVRKAGRRYQRTRRGRFAHAARARQYRARRQIVTHHGSPDSPADGVLQPDRDVVIDAAVALANAAVHPAAPRQLRCHCCGNPMPLLVRTGFVRRRGPRHVRPEGVAFGRRSDCGDPDDDSG</sequence>
<organism evidence="2 3">
    <name type="scientific">Burkholderia pyrrocinia</name>
    <name type="common">Pseudomonas pyrrocinia</name>
    <dbReference type="NCBI Taxonomy" id="60550"/>
    <lineage>
        <taxon>Bacteria</taxon>
        <taxon>Pseudomonadati</taxon>
        <taxon>Pseudomonadota</taxon>
        <taxon>Betaproteobacteria</taxon>
        <taxon>Burkholderiales</taxon>
        <taxon>Burkholderiaceae</taxon>
        <taxon>Burkholderia</taxon>
        <taxon>Burkholderia cepacia complex</taxon>
    </lineage>
</organism>
<reference evidence="2 3" key="1">
    <citation type="submission" date="2018-05" db="EMBL/GenBank/DDBJ databases">
        <title>Comparative genomics of bacterial root endophytes of switchgrass collected from native prairies over two seasons.</title>
        <authorList>
            <person name="Tang Y."/>
        </authorList>
    </citation>
    <scope>NUCLEOTIDE SEQUENCE [LARGE SCALE GENOMIC DNA]</scope>
    <source>
        <strain evidence="2 3">NFIX32</strain>
    </source>
</reference>
<evidence type="ECO:0000256" key="1">
    <source>
        <dbReference type="SAM" id="MobiDB-lite"/>
    </source>
</evidence>
<feature type="region of interest" description="Disordered" evidence="1">
    <location>
        <begin position="182"/>
        <end position="201"/>
    </location>
</feature>
<dbReference type="EMBL" id="QJJY01000043">
    <property type="protein sequence ID" value="PXX22066.1"/>
    <property type="molecule type" value="Genomic_DNA"/>
</dbReference>
<dbReference type="AlphaFoldDB" id="A0A318HY87"/>
<gene>
    <name evidence="2" type="ORF">NA66_104328</name>
</gene>
<comment type="caution">
    <text evidence="2">The sequence shown here is derived from an EMBL/GenBank/DDBJ whole genome shotgun (WGS) entry which is preliminary data.</text>
</comment>
<evidence type="ECO:0000313" key="2">
    <source>
        <dbReference type="EMBL" id="PXX22066.1"/>
    </source>
</evidence>
<accession>A0A318HY87</accession>